<dbReference type="AlphaFoldDB" id="A0A2H0US40"/>
<feature type="transmembrane region" description="Helical" evidence="1">
    <location>
        <begin position="6"/>
        <end position="27"/>
    </location>
</feature>
<keyword evidence="1" id="KW-1133">Transmembrane helix</keyword>
<dbReference type="Proteomes" id="UP000229615">
    <property type="component" value="Unassembled WGS sequence"/>
</dbReference>
<proteinExistence type="predicted"/>
<evidence type="ECO:0000313" key="2">
    <source>
        <dbReference type="EMBL" id="PIR88486.1"/>
    </source>
</evidence>
<reference evidence="3" key="1">
    <citation type="submission" date="2017-09" db="EMBL/GenBank/DDBJ databases">
        <title>Depth-based differentiation of microbial function through sediment-hosted aquifers and enrichment of novel symbionts in the deep terrestrial subsurface.</title>
        <authorList>
            <person name="Probst A.J."/>
            <person name="Ladd B."/>
            <person name="Jarett J.K."/>
            <person name="Geller-Mcgrath D.E."/>
            <person name="Sieber C.M.K."/>
            <person name="Emerson J.B."/>
            <person name="Anantharaman K."/>
            <person name="Thomas B.C."/>
            <person name="Malmstrom R."/>
            <person name="Stieglmeier M."/>
            <person name="Klingl A."/>
            <person name="Woyke T."/>
            <person name="Ryan C.M."/>
            <person name="Banfield J.F."/>
        </authorList>
    </citation>
    <scope>NUCLEOTIDE SEQUENCE [LARGE SCALE GENOMIC DNA]</scope>
</reference>
<evidence type="ECO:0000256" key="1">
    <source>
        <dbReference type="SAM" id="Phobius"/>
    </source>
</evidence>
<dbReference type="Pfam" id="PF04070">
    <property type="entry name" value="DUF378"/>
    <property type="match status" value="1"/>
</dbReference>
<sequence length="80" mass="8761">MKIVHIIAFIILIVGALNVGIVGAFDYDFLWMISGYNELIIRIIYVLVGVAALLMLATHWKSCSSCCGSKMSGPTKEINL</sequence>
<name>A0A2H0US40_9BACT</name>
<dbReference type="PANTHER" id="PTHR37304:SF1">
    <property type="entry name" value="MEMBRANE PROTEIN"/>
    <property type="match status" value="1"/>
</dbReference>
<feature type="transmembrane region" description="Helical" evidence="1">
    <location>
        <begin position="39"/>
        <end position="60"/>
    </location>
</feature>
<keyword evidence="1" id="KW-0472">Membrane</keyword>
<gene>
    <name evidence="2" type="ORF">COU09_02335</name>
</gene>
<protein>
    <submittedName>
        <fullName evidence="2">DUF378 domain-containing protein</fullName>
    </submittedName>
</protein>
<evidence type="ECO:0000313" key="3">
    <source>
        <dbReference type="Proteomes" id="UP000229615"/>
    </source>
</evidence>
<accession>A0A2H0US40</accession>
<keyword evidence="1" id="KW-0812">Transmembrane</keyword>
<dbReference type="InterPro" id="IPR007211">
    <property type="entry name" value="DUF378"/>
</dbReference>
<dbReference type="PANTHER" id="PTHR37304">
    <property type="entry name" value="MEMBRANE PROTEIN-RELATED"/>
    <property type="match status" value="1"/>
</dbReference>
<dbReference type="EMBL" id="PFBB01000023">
    <property type="protein sequence ID" value="PIR88486.1"/>
    <property type="molecule type" value="Genomic_DNA"/>
</dbReference>
<organism evidence="2 3">
    <name type="scientific">Candidatus Harrisonbacteria bacterium CG10_big_fil_rev_8_21_14_0_10_44_23</name>
    <dbReference type="NCBI Taxonomy" id="1974585"/>
    <lineage>
        <taxon>Bacteria</taxon>
        <taxon>Candidatus Harrisoniibacteriota</taxon>
    </lineage>
</organism>
<comment type="caution">
    <text evidence="2">The sequence shown here is derived from an EMBL/GenBank/DDBJ whole genome shotgun (WGS) entry which is preliminary data.</text>
</comment>